<dbReference type="HOGENOM" id="CLU_2015532_0_0_1"/>
<gene>
    <name evidence="1" type="ORF">GYMLUDRAFT_60315</name>
</gene>
<reference evidence="1 2" key="1">
    <citation type="submission" date="2014-04" db="EMBL/GenBank/DDBJ databases">
        <title>Evolutionary Origins and Diversification of the Mycorrhizal Mutualists.</title>
        <authorList>
            <consortium name="DOE Joint Genome Institute"/>
            <consortium name="Mycorrhizal Genomics Consortium"/>
            <person name="Kohler A."/>
            <person name="Kuo A."/>
            <person name="Nagy L.G."/>
            <person name="Floudas D."/>
            <person name="Copeland A."/>
            <person name="Barry K.W."/>
            <person name="Cichocki N."/>
            <person name="Veneault-Fourrey C."/>
            <person name="LaButti K."/>
            <person name="Lindquist E.A."/>
            <person name="Lipzen A."/>
            <person name="Lundell T."/>
            <person name="Morin E."/>
            <person name="Murat C."/>
            <person name="Riley R."/>
            <person name="Ohm R."/>
            <person name="Sun H."/>
            <person name="Tunlid A."/>
            <person name="Henrissat B."/>
            <person name="Grigoriev I.V."/>
            <person name="Hibbett D.S."/>
            <person name="Martin F."/>
        </authorList>
    </citation>
    <scope>NUCLEOTIDE SEQUENCE [LARGE SCALE GENOMIC DNA]</scope>
    <source>
        <strain evidence="1 2">FD-317 M1</strain>
    </source>
</reference>
<name>A0A0D0CKT5_9AGAR</name>
<evidence type="ECO:0000313" key="2">
    <source>
        <dbReference type="Proteomes" id="UP000053593"/>
    </source>
</evidence>
<proteinExistence type="predicted"/>
<keyword evidence="2" id="KW-1185">Reference proteome</keyword>
<dbReference type="OrthoDB" id="2640446at2759"/>
<dbReference type="AlphaFoldDB" id="A0A0D0CKT5"/>
<evidence type="ECO:0000313" key="1">
    <source>
        <dbReference type="EMBL" id="KIK59072.1"/>
    </source>
</evidence>
<sequence length="123" mass="13829">MPNHAPFEPIFQDNGLIVPLPNYGRGFRRQIPPDCAPWNYQGEWHGNAAILNGMAFVNKADDYLTTSEALKFAFANCATVHDNEPKSYAQAMSRPPEEAEKWHQAAFNELTALIDHGVFELVQ</sequence>
<organism evidence="1 2">
    <name type="scientific">Collybiopsis luxurians FD-317 M1</name>
    <dbReference type="NCBI Taxonomy" id="944289"/>
    <lineage>
        <taxon>Eukaryota</taxon>
        <taxon>Fungi</taxon>
        <taxon>Dikarya</taxon>
        <taxon>Basidiomycota</taxon>
        <taxon>Agaricomycotina</taxon>
        <taxon>Agaricomycetes</taxon>
        <taxon>Agaricomycetidae</taxon>
        <taxon>Agaricales</taxon>
        <taxon>Marasmiineae</taxon>
        <taxon>Omphalotaceae</taxon>
        <taxon>Collybiopsis</taxon>
        <taxon>Collybiopsis luxurians</taxon>
    </lineage>
</organism>
<protein>
    <submittedName>
        <fullName evidence="1">Uncharacterized protein</fullName>
    </submittedName>
</protein>
<dbReference type="EMBL" id="KN834781">
    <property type="protein sequence ID" value="KIK59072.1"/>
    <property type="molecule type" value="Genomic_DNA"/>
</dbReference>
<accession>A0A0D0CKT5</accession>
<dbReference type="Proteomes" id="UP000053593">
    <property type="component" value="Unassembled WGS sequence"/>
</dbReference>